<dbReference type="InterPro" id="IPR006917">
    <property type="entry name" value="SOUL_heme-bd"/>
</dbReference>
<reference evidence="1 2" key="1">
    <citation type="submission" date="2014-02" db="EMBL/GenBank/DDBJ databases">
        <title>Expanding our view of genomic diversity in Candidatus Accumulibacter clades.</title>
        <authorList>
            <person name="Skennerton C.T."/>
            <person name="Barr J.J."/>
            <person name="Slater F.R."/>
            <person name="Bond P.L."/>
            <person name="Tyson G.W."/>
        </authorList>
    </citation>
    <scope>NUCLEOTIDE SEQUENCE [LARGE SCALE GENOMIC DNA]</scope>
    <source>
        <strain evidence="2">BA-92</strain>
    </source>
</reference>
<dbReference type="Pfam" id="PF04832">
    <property type="entry name" value="SOUL"/>
    <property type="match status" value="1"/>
</dbReference>
<sequence length="233" mass="25577">MNGQAGYPSSINAARSGLAVRRPVRAPTGLTPMRKFLLSLAIAAVPSLSNAIEEPSYEVERRIGEVEVRRYAPYVVAEVIINAPAEEAGSEAFPILAGYIFGKNKGSTKFAMTAPVTQAPAPVRLEMTAPVTQAAAPGGYRVQFVLPREVTLDLAPEPDDARVQLREVPASTVAVLRYSGFWTQANYDEHLAELEAALRTADVSWLGEPVLARYNPPFMPWFLRRNEIWLQLQ</sequence>
<dbReference type="InterPro" id="IPR011256">
    <property type="entry name" value="Reg_factor_effector_dom_sf"/>
</dbReference>
<comment type="caution">
    <text evidence="1">The sequence shown here is derived from an EMBL/GenBank/DDBJ whole genome shotgun (WGS) entry which is preliminary data.</text>
</comment>
<dbReference type="STRING" id="1454003.AW10_01413"/>
<evidence type="ECO:0000313" key="2">
    <source>
        <dbReference type="Proteomes" id="UP000021816"/>
    </source>
</evidence>
<dbReference type="PATRIC" id="fig|1454003.3.peg.1453"/>
<accession>A0A011PW56</accession>
<organism evidence="1 2">
    <name type="scientific">Candidatus Accumulibacter appositus</name>
    <dbReference type="NCBI Taxonomy" id="1454003"/>
    <lineage>
        <taxon>Bacteria</taxon>
        <taxon>Pseudomonadati</taxon>
        <taxon>Pseudomonadota</taxon>
        <taxon>Betaproteobacteria</taxon>
        <taxon>Candidatus Accumulibacter</taxon>
    </lineage>
</organism>
<dbReference type="AlphaFoldDB" id="A0A011PW56"/>
<gene>
    <name evidence="1" type="ORF">AW10_01413</name>
</gene>
<protein>
    <submittedName>
        <fullName evidence="1">SOUL heme-binding protein</fullName>
    </submittedName>
</protein>
<dbReference type="Gene3D" id="3.20.80.10">
    <property type="entry name" value="Regulatory factor, effector binding domain"/>
    <property type="match status" value="1"/>
</dbReference>
<dbReference type="Proteomes" id="UP000021816">
    <property type="component" value="Unassembled WGS sequence"/>
</dbReference>
<dbReference type="EMBL" id="JEMX01000027">
    <property type="protein sequence ID" value="EXI81070.1"/>
    <property type="molecule type" value="Genomic_DNA"/>
</dbReference>
<evidence type="ECO:0000313" key="1">
    <source>
        <dbReference type="EMBL" id="EXI81070.1"/>
    </source>
</evidence>
<name>A0A011PW56_9PROT</name>
<proteinExistence type="predicted"/>
<dbReference type="PANTHER" id="PTHR11220:SF58">
    <property type="entry name" value="SOUL HEME-BINDING FAMILY PROTEIN"/>
    <property type="match status" value="1"/>
</dbReference>
<dbReference type="PANTHER" id="PTHR11220">
    <property type="entry name" value="HEME-BINDING PROTEIN-RELATED"/>
    <property type="match status" value="1"/>
</dbReference>
<dbReference type="SUPFAM" id="SSF55136">
    <property type="entry name" value="Probable bacterial effector-binding domain"/>
    <property type="match status" value="1"/>
</dbReference>